<gene>
    <name evidence="1" type="ORF">PLAC3_P04</name>
</gene>
<reference evidence="1" key="1">
    <citation type="submission" date="2017-08" db="EMBL/GenBank/DDBJ databases">
        <authorList>
            <person name="de Groot N.N."/>
        </authorList>
    </citation>
    <scope>NUCLEOTIDE SEQUENCE</scope>
    <source>
        <strain evidence="1">ACA-DC 1533</strain>
    </source>
</reference>
<evidence type="ECO:0000313" key="1">
    <source>
        <dbReference type="EMBL" id="SNZ28659.1"/>
    </source>
</evidence>
<sequence length="39" mass="4603">MHKNSPFYPPQKTLAFRHKNELKPSLFCAKNVTEKSKKE</sequence>
<dbReference type="AlphaFoldDB" id="A0A285PNQ9"/>
<name>A0A285PNQ9_9LACO</name>
<proteinExistence type="predicted"/>
<organism evidence="1">
    <name type="scientific">Ligilactobacillus acidipiscis</name>
    <dbReference type="NCBI Taxonomy" id="89059"/>
    <lineage>
        <taxon>Bacteria</taxon>
        <taxon>Bacillati</taxon>
        <taxon>Bacillota</taxon>
        <taxon>Bacilli</taxon>
        <taxon>Lactobacillales</taxon>
        <taxon>Lactobacillaceae</taxon>
        <taxon>Ligilactobacillus</taxon>
    </lineage>
</organism>
<dbReference type="EMBL" id="LT907846">
    <property type="protein sequence ID" value="SNZ28659.1"/>
    <property type="molecule type" value="Genomic_DNA"/>
</dbReference>
<accession>A0A285PNQ9</accession>
<protein>
    <submittedName>
        <fullName evidence="1">Uncharacterized protein</fullName>
    </submittedName>
</protein>